<dbReference type="PROSITE" id="PS00622">
    <property type="entry name" value="HTH_LUXR_1"/>
    <property type="match status" value="1"/>
</dbReference>
<dbReference type="CDD" id="cd06170">
    <property type="entry name" value="LuxR_C_like"/>
    <property type="match status" value="1"/>
</dbReference>
<protein>
    <submittedName>
        <fullName evidence="5">AAA family ATPase</fullName>
    </submittedName>
</protein>
<dbReference type="SMART" id="SM00421">
    <property type="entry name" value="HTH_LUXR"/>
    <property type="match status" value="1"/>
</dbReference>
<evidence type="ECO:0000313" key="5">
    <source>
        <dbReference type="EMBL" id="WSB68424.1"/>
    </source>
</evidence>
<dbReference type="InterPro" id="IPR016032">
    <property type="entry name" value="Sig_transdc_resp-reg_C-effctor"/>
</dbReference>
<sequence length="975" mass="103649">MDVGTSRAVDAHRPLPKSGRPVNPAHRGEGREQLVGRAAETAELHGLAALAVAGTGQTAFVVGAAGLGKTAVLAEAARSAERLGMRVLGGAAQESERQRPFAAIAGALGVDGASADARRSRVAEVLQGHGRCGMPGTTDRGTEADFACVEALLGLVDDLCAHEPLALFLDDVQWADPASLHVLHRLMRSVHQLPVLLVGAYRPGPDSAADRLARGVRPGHPTVLELAPLNPFAVTALLARRCGGAPGPRLRALAEHAAGNPFYVTELAAALEREGAIEVHDAMAESTADRGAPEAGPMPPLLTLVAHRLRHLRDEVLQALRVAAVLGAGCTATDLATVLDIPLHELLGIVTEAEASGILRDDGERLVFRHDLVRHALLDAVPGSTRAMLHMRTAQALAGAGAAPEHVAEHLLAAGPTAGAFLTSWLERSAAALTARSPAVAIQLIDTALSAAGPDDPLPEGLHLHRALAQLSLGHLVDAEETARCALLRSGAAAWEVPFRWIIVQAAFGRGVPDLALVEARAACGSKGVPVSEAVRFRAFSAVCLFALGKLREAGVVAESARRAADGDGPALADALHVLAATRFLEAPGDEALELARQAARFTAQPCRPTQAIELQLALANSYIELDRGPDARRTLAAVHKATERTGGAFLPWYHLTNALLAFHTGRWDDALTEVEAGLDPSEHFAMSRALRAVAALISVHRGRRTDAAAHLTAVAAASDRGTLAWFYEYLPLCADALAQEARDDTEQAYNRLAHAFDHGIGHLPSRLILGFLTPDLVRLALARGDTANARRYAAAARARAEHSGGPHHLGDAYRCQGLLDQDPDLLVEAARCYHAAPRPLSEAHALIDAAELLAGRRQPAHARALLDQALEIYTRLDARWDAACATSRLRAMDVRRRTRRTHSTTRRGWEALTDTERTVAQHVADGHSNPGIAARMCISRRTVSTHVSRILRKLDMASRVELAAEIVRRDYMQA</sequence>
<dbReference type="Gene3D" id="1.25.40.10">
    <property type="entry name" value="Tetratricopeptide repeat domain"/>
    <property type="match status" value="1"/>
</dbReference>
<evidence type="ECO:0000256" key="2">
    <source>
        <dbReference type="ARBA" id="ARBA00022840"/>
    </source>
</evidence>
<dbReference type="InterPro" id="IPR041664">
    <property type="entry name" value="AAA_16"/>
</dbReference>
<dbReference type="SUPFAM" id="SSF48452">
    <property type="entry name" value="TPR-like"/>
    <property type="match status" value="1"/>
</dbReference>
<dbReference type="RefSeq" id="WP_326617898.1">
    <property type="nucleotide sequence ID" value="NZ_CP109106.1"/>
</dbReference>
<dbReference type="Gene3D" id="1.10.10.10">
    <property type="entry name" value="Winged helix-like DNA-binding domain superfamily/Winged helix DNA-binding domain"/>
    <property type="match status" value="1"/>
</dbReference>
<dbReference type="PROSITE" id="PS50043">
    <property type="entry name" value="HTH_LUXR_2"/>
    <property type="match status" value="1"/>
</dbReference>
<feature type="domain" description="HTH luxR-type" evidence="4">
    <location>
        <begin position="906"/>
        <end position="971"/>
    </location>
</feature>
<dbReference type="InterPro" id="IPR036388">
    <property type="entry name" value="WH-like_DNA-bd_sf"/>
</dbReference>
<proteinExistence type="predicted"/>
<dbReference type="SUPFAM" id="SSF46894">
    <property type="entry name" value="C-terminal effector domain of the bipartite response regulators"/>
    <property type="match status" value="1"/>
</dbReference>
<dbReference type="Proteomes" id="UP001344251">
    <property type="component" value="Chromosome"/>
</dbReference>
<keyword evidence="1" id="KW-0547">Nucleotide-binding</keyword>
<evidence type="ECO:0000313" key="6">
    <source>
        <dbReference type="Proteomes" id="UP001344251"/>
    </source>
</evidence>
<dbReference type="InterPro" id="IPR000792">
    <property type="entry name" value="Tscrpt_reg_LuxR_C"/>
</dbReference>
<dbReference type="EMBL" id="CP109106">
    <property type="protein sequence ID" value="WSB68424.1"/>
    <property type="molecule type" value="Genomic_DNA"/>
</dbReference>
<dbReference type="Pfam" id="PF00196">
    <property type="entry name" value="GerE"/>
    <property type="match status" value="1"/>
</dbReference>
<accession>A0ABZ1FDK8</accession>
<dbReference type="PRINTS" id="PR00038">
    <property type="entry name" value="HTHLUXR"/>
</dbReference>
<dbReference type="Pfam" id="PF13191">
    <property type="entry name" value="AAA_16"/>
    <property type="match status" value="1"/>
</dbReference>
<dbReference type="PANTHER" id="PTHR16305">
    <property type="entry name" value="TESTICULAR SOLUBLE ADENYLYL CYCLASE"/>
    <property type="match status" value="1"/>
</dbReference>
<feature type="region of interest" description="Disordered" evidence="3">
    <location>
        <begin position="1"/>
        <end position="29"/>
    </location>
</feature>
<reference evidence="5 6" key="1">
    <citation type="submission" date="2022-10" db="EMBL/GenBank/DDBJ databases">
        <title>The complete genomes of actinobacterial strains from the NBC collection.</title>
        <authorList>
            <person name="Joergensen T.S."/>
            <person name="Alvarez Arevalo M."/>
            <person name="Sterndorff E.B."/>
            <person name="Faurdal D."/>
            <person name="Vuksanovic O."/>
            <person name="Mourched A.-S."/>
            <person name="Charusanti P."/>
            <person name="Shaw S."/>
            <person name="Blin K."/>
            <person name="Weber T."/>
        </authorList>
    </citation>
    <scope>NUCLEOTIDE SEQUENCE [LARGE SCALE GENOMIC DNA]</scope>
    <source>
        <strain evidence="5 6">NBC 01774</strain>
    </source>
</reference>
<evidence type="ECO:0000256" key="1">
    <source>
        <dbReference type="ARBA" id="ARBA00022741"/>
    </source>
</evidence>
<keyword evidence="2" id="KW-0067">ATP-binding</keyword>
<dbReference type="PANTHER" id="PTHR16305:SF35">
    <property type="entry name" value="TRANSCRIPTIONAL ACTIVATOR DOMAIN"/>
    <property type="match status" value="1"/>
</dbReference>
<organism evidence="5 6">
    <name type="scientific">Streptomyces decoyicus</name>
    <dbReference type="NCBI Taxonomy" id="249567"/>
    <lineage>
        <taxon>Bacteria</taxon>
        <taxon>Bacillati</taxon>
        <taxon>Actinomycetota</taxon>
        <taxon>Actinomycetes</taxon>
        <taxon>Kitasatosporales</taxon>
        <taxon>Streptomycetaceae</taxon>
        <taxon>Streptomyces</taxon>
    </lineage>
</organism>
<dbReference type="SUPFAM" id="SSF52540">
    <property type="entry name" value="P-loop containing nucleoside triphosphate hydrolases"/>
    <property type="match status" value="1"/>
</dbReference>
<gene>
    <name evidence="5" type="ORF">OG863_10910</name>
</gene>
<keyword evidence="6" id="KW-1185">Reference proteome</keyword>
<evidence type="ECO:0000259" key="4">
    <source>
        <dbReference type="PROSITE" id="PS50043"/>
    </source>
</evidence>
<name>A0ABZ1FDK8_9ACTN</name>
<dbReference type="InterPro" id="IPR011990">
    <property type="entry name" value="TPR-like_helical_dom_sf"/>
</dbReference>
<dbReference type="InterPro" id="IPR027417">
    <property type="entry name" value="P-loop_NTPase"/>
</dbReference>
<evidence type="ECO:0000256" key="3">
    <source>
        <dbReference type="SAM" id="MobiDB-lite"/>
    </source>
</evidence>